<dbReference type="EMBL" id="VUMR01000015">
    <property type="protein sequence ID" value="MSS56141.1"/>
    <property type="molecule type" value="Genomic_DNA"/>
</dbReference>
<dbReference type="InterPro" id="IPR027417">
    <property type="entry name" value="P-loop_NTPase"/>
</dbReference>
<comment type="caution">
    <text evidence="1">The sequence shown here is derived from an EMBL/GenBank/DDBJ whole genome shotgun (WGS) entry which is preliminary data.</text>
</comment>
<dbReference type="GO" id="GO:0005524">
    <property type="term" value="F:ATP binding"/>
    <property type="evidence" value="ECO:0007669"/>
    <property type="project" value="UniProtKB-KW"/>
</dbReference>
<keyword evidence="1" id="KW-0547">Nucleotide-binding</keyword>
<dbReference type="Gene3D" id="3.40.50.300">
    <property type="entry name" value="P-loop containing nucleotide triphosphate hydrolases"/>
    <property type="match status" value="1"/>
</dbReference>
<keyword evidence="1" id="KW-0067">ATP-binding</keyword>
<dbReference type="Proteomes" id="UP000434241">
    <property type="component" value="Unassembled WGS sequence"/>
</dbReference>
<accession>A0A6N7VEB1</accession>
<dbReference type="AlphaFoldDB" id="A0A6N7VEB1"/>
<proteinExistence type="predicted"/>
<reference evidence="1 2" key="1">
    <citation type="submission" date="2019-08" db="EMBL/GenBank/DDBJ databases">
        <title>In-depth cultivation of the pig gut microbiome towards novel bacterial diversity and tailored functional studies.</title>
        <authorList>
            <person name="Wylensek D."/>
            <person name="Hitch T.C.A."/>
            <person name="Clavel T."/>
        </authorList>
    </citation>
    <scope>NUCLEOTIDE SEQUENCE [LARGE SCALE GENOMIC DNA]</scope>
    <source>
        <strain evidence="1 2">LKV-472-APC-3</strain>
    </source>
</reference>
<keyword evidence="2" id="KW-1185">Reference proteome</keyword>
<organism evidence="1 2">
    <name type="scientific">Holdemanella porci</name>
    <dbReference type="NCBI Taxonomy" id="2652276"/>
    <lineage>
        <taxon>Bacteria</taxon>
        <taxon>Bacillati</taxon>
        <taxon>Bacillota</taxon>
        <taxon>Erysipelotrichia</taxon>
        <taxon>Erysipelotrichales</taxon>
        <taxon>Erysipelotrichaceae</taxon>
        <taxon>Holdemanella</taxon>
    </lineage>
</organism>
<gene>
    <name evidence="1" type="ORF">FYJ55_04330</name>
</gene>
<sequence>MFVGRENELTKLEKMYSTNEFQYAVIYGRRRVGRDSKSKFNWFVASGF</sequence>
<protein>
    <submittedName>
        <fullName evidence="1">ATP-binding protein</fullName>
    </submittedName>
</protein>
<name>A0A6N7VEB1_9FIRM</name>
<evidence type="ECO:0000313" key="2">
    <source>
        <dbReference type="Proteomes" id="UP000434241"/>
    </source>
</evidence>
<evidence type="ECO:0000313" key="1">
    <source>
        <dbReference type="EMBL" id="MSS56141.1"/>
    </source>
</evidence>